<dbReference type="GO" id="GO:0000978">
    <property type="term" value="F:RNA polymerase II cis-regulatory region sequence-specific DNA binding"/>
    <property type="evidence" value="ECO:0007669"/>
    <property type="project" value="TreeGrafter"/>
</dbReference>
<keyword evidence="8" id="KW-0805">Transcription regulation</keyword>
<dbReference type="Proteomes" id="UP000011086">
    <property type="component" value="Unassembled WGS sequence"/>
</dbReference>
<dbReference type="GO" id="GO:0006357">
    <property type="term" value="P:regulation of transcription by RNA polymerase II"/>
    <property type="evidence" value="ECO:0007669"/>
    <property type="project" value="TreeGrafter"/>
</dbReference>
<dbReference type="GO" id="GO:0005634">
    <property type="term" value="C:nucleus"/>
    <property type="evidence" value="ECO:0007669"/>
    <property type="project" value="UniProtKB-SubCell"/>
</dbReference>
<evidence type="ECO:0000256" key="13">
    <source>
        <dbReference type="ARBA" id="ARBA00093629"/>
    </source>
</evidence>
<name>A0AA97P5U7_PYRO3</name>
<dbReference type="SMR" id="A0AA97P5U7"/>
<dbReference type="InterPro" id="IPR050589">
    <property type="entry name" value="Ikaros_C2H2-ZF"/>
</dbReference>
<protein>
    <recommendedName>
        <fullName evidence="13">C2H2-type transcription factor MSN2</fullName>
    </recommendedName>
</protein>
<keyword evidence="7" id="KW-0862">Zinc</keyword>
<keyword evidence="6 14" id="KW-0863">Zinc-finger</keyword>
<dbReference type="Gene3D" id="3.30.160.60">
    <property type="entry name" value="Classic Zinc Finger"/>
    <property type="match status" value="2"/>
</dbReference>
<dbReference type="PROSITE" id="PS50157">
    <property type="entry name" value="ZINC_FINGER_C2H2_2"/>
    <property type="match status" value="2"/>
</dbReference>
<dbReference type="AlphaFoldDB" id="A0AA97P5U7"/>
<keyword evidence="10" id="KW-0238">DNA-binding</keyword>
<dbReference type="GO" id="GO:0003700">
    <property type="term" value="F:DNA-binding transcription factor activity"/>
    <property type="evidence" value="ECO:0007669"/>
    <property type="project" value="TreeGrafter"/>
</dbReference>
<evidence type="ECO:0000256" key="12">
    <source>
        <dbReference type="ARBA" id="ARBA00023242"/>
    </source>
</evidence>
<accession>A0AA97P5U7</accession>
<feature type="region of interest" description="Disordered" evidence="15">
    <location>
        <begin position="328"/>
        <end position="415"/>
    </location>
</feature>
<evidence type="ECO:0000256" key="7">
    <source>
        <dbReference type="ARBA" id="ARBA00022833"/>
    </source>
</evidence>
<organism evidence="17">
    <name type="scientific">Pyricularia oryzae (strain Y34)</name>
    <name type="common">Rice blast fungus</name>
    <name type="synonym">Magnaporthe oryzae</name>
    <dbReference type="NCBI Taxonomy" id="1143189"/>
    <lineage>
        <taxon>Eukaryota</taxon>
        <taxon>Fungi</taxon>
        <taxon>Dikarya</taxon>
        <taxon>Ascomycota</taxon>
        <taxon>Pezizomycotina</taxon>
        <taxon>Sordariomycetes</taxon>
        <taxon>Sordariomycetidae</taxon>
        <taxon>Magnaporthales</taxon>
        <taxon>Pyriculariaceae</taxon>
        <taxon>Pyricularia</taxon>
    </lineage>
</organism>
<dbReference type="Pfam" id="PF00096">
    <property type="entry name" value="zf-C2H2"/>
    <property type="match status" value="2"/>
</dbReference>
<reference evidence="17" key="1">
    <citation type="journal article" date="2012" name="PLoS Genet.">
        <title>Comparative analysis of the genomes of two field isolates of the rice blast fungus Magnaporthe oryzae.</title>
        <authorList>
            <person name="Xue M."/>
            <person name="Yang J."/>
            <person name="Li Z."/>
            <person name="Hu S."/>
            <person name="Yao N."/>
            <person name="Dean R.A."/>
            <person name="Zhao W."/>
            <person name="Shen M."/>
            <person name="Zhang H."/>
            <person name="Li C."/>
            <person name="Liu L."/>
            <person name="Cao L."/>
            <person name="Xu X."/>
            <person name="Xing Y."/>
            <person name="Hsiang T."/>
            <person name="Zhang Z."/>
            <person name="Xu J.R."/>
            <person name="Peng Y.L."/>
        </authorList>
    </citation>
    <scope>NUCLEOTIDE SEQUENCE</scope>
    <source>
        <strain evidence="17">Y34</strain>
    </source>
</reference>
<evidence type="ECO:0000256" key="11">
    <source>
        <dbReference type="ARBA" id="ARBA00023163"/>
    </source>
</evidence>
<evidence type="ECO:0000256" key="5">
    <source>
        <dbReference type="ARBA" id="ARBA00022737"/>
    </source>
</evidence>
<evidence type="ECO:0000259" key="16">
    <source>
        <dbReference type="PROSITE" id="PS50157"/>
    </source>
</evidence>
<dbReference type="FunFam" id="3.30.160.60:FF:000141">
    <property type="entry name" value="C2H2 zinc finger protein"/>
    <property type="match status" value="1"/>
</dbReference>
<evidence type="ECO:0000256" key="6">
    <source>
        <dbReference type="ARBA" id="ARBA00022771"/>
    </source>
</evidence>
<evidence type="ECO:0000313" key="17">
    <source>
        <dbReference type="EMBL" id="ELQ42520.1"/>
    </source>
</evidence>
<evidence type="ECO:0000256" key="2">
    <source>
        <dbReference type="ARBA" id="ARBA00004496"/>
    </source>
</evidence>
<gene>
    <name evidence="17" type="ORF">OOU_Y34scaffold00203g9</name>
</gene>
<dbReference type="SMART" id="SM00355">
    <property type="entry name" value="ZnF_C2H2"/>
    <property type="match status" value="2"/>
</dbReference>
<keyword evidence="3" id="KW-0963">Cytoplasm</keyword>
<dbReference type="GO" id="GO:0008270">
    <property type="term" value="F:zinc ion binding"/>
    <property type="evidence" value="ECO:0007669"/>
    <property type="project" value="UniProtKB-KW"/>
</dbReference>
<feature type="compositionally biased region" description="Low complexity" evidence="15">
    <location>
        <begin position="357"/>
        <end position="376"/>
    </location>
</feature>
<sequence>MESMMAAHPMYMMQYQYDNRQHAHYAHLPSQQPMAFYPAVPMVPSTPTYSRPASACSQPAMQSMKQMPMTSYPSAMTPMASPQPMARRSNIVLETEACDWEGKRHQAHGIYYPSTPPLSSSGSAISSPESCDMLSTPMNPMFSGLDSIESIKPEVNSPESFPVLEWTSCASPPMTPVYLNNVNNNLHSKQNLRPAPTSSCSPELAPAVSACPSLSPSPVPQTRSFTSETSFCDPRNLTVGNVTLGLEPASLSTETLVAQADNSFVFVAPQAAPTWDAISELESEEDFVKGLVNLDDSKSDAQGTRTRASSDAVSLNFDEVEAFPLLPTAHTHSDDDCHKSKRQRTCGGPKMDSATNESASSAAAPSSEQQQQPKSSDVPSNEETKSNSGASTNSDGTGLPAPTSRRGRKQSLTEDPSKAFKCELCDRRFRRQEHLKRHYRSLHTQDKPFECNECGKKFSRSDNLTQHARTHGSGAIPLNIMGEEDLAAAAANGYMHPPQHMYSMVPNVPTLPDYNSYGKVLFQIAAEVPGSASDYSDDGSERKRKRTD</sequence>
<dbReference type="PROSITE" id="PS00028">
    <property type="entry name" value="ZINC_FINGER_C2H2_1"/>
    <property type="match status" value="2"/>
</dbReference>
<feature type="domain" description="C2H2-type" evidence="16">
    <location>
        <begin position="449"/>
        <end position="471"/>
    </location>
</feature>
<keyword evidence="5" id="KW-0677">Repeat</keyword>
<dbReference type="EMBL" id="JH793138">
    <property type="protein sequence ID" value="ELQ42520.1"/>
    <property type="molecule type" value="Genomic_DNA"/>
</dbReference>
<evidence type="ECO:0000256" key="8">
    <source>
        <dbReference type="ARBA" id="ARBA00023015"/>
    </source>
</evidence>
<dbReference type="PANTHER" id="PTHR24404:SF114">
    <property type="entry name" value="KLUMPFUSS, ISOFORM B-RELATED"/>
    <property type="match status" value="1"/>
</dbReference>
<evidence type="ECO:0000256" key="3">
    <source>
        <dbReference type="ARBA" id="ARBA00022490"/>
    </source>
</evidence>
<evidence type="ECO:0000256" key="4">
    <source>
        <dbReference type="ARBA" id="ARBA00022723"/>
    </source>
</evidence>
<dbReference type="GO" id="GO:0005737">
    <property type="term" value="C:cytoplasm"/>
    <property type="evidence" value="ECO:0007669"/>
    <property type="project" value="UniProtKB-SubCell"/>
</dbReference>
<dbReference type="FunFam" id="3.30.160.60:FF:000243">
    <property type="entry name" value="Probable transcription factor steA"/>
    <property type="match status" value="1"/>
</dbReference>
<dbReference type="SUPFAM" id="SSF57667">
    <property type="entry name" value="beta-beta-alpha zinc fingers"/>
    <property type="match status" value="1"/>
</dbReference>
<feature type="domain" description="C2H2-type" evidence="16">
    <location>
        <begin position="420"/>
        <end position="448"/>
    </location>
</feature>
<dbReference type="InterPro" id="IPR013087">
    <property type="entry name" value="Znf_C2H2_type"/>
</dbReference>
<evidence type="ECO:0000256" key="14">
    <source>
        <dbReference type="PROSITE-ProRule" id="PRU00042"/>
    </source>
</evidence>
<evidence type="ECO:0000256" key="15">
    <source>
        <dbReference type="SAM" id="MobiDB-lite"/>
    </source>
</evidence>
<dbReference type="PANTHER" id="PTHR24404">
    <property type="entry name" value="ZINC FINGER PROTEIN"/>
    <property type="match status" value="1"/>
</dbReference>
<proteinExistence type="predicted"/>
<keyword evidence="9" id="KW-0843">Virulence</keyword>
<evidence type="ECO:0000256" key="1">
    <source>
        <dbReference type="ARBA" id="ARBA00004123"/>
    </source>
</evidence>
<keyword evidence="4" id="KW-0479">Metal-binding</keyword>
<dbReference type="InterPro" id="IPR036236">
    <property type="entry name" value="Znf_C2H2_sf"/>
</dbReference>
<evidence type="ECO:0000256" key="9">
    <source>
        <dbReference type="ARBA" id="ARBA00023026"/>
    </source>
</evidence>
<keyword evidence="11" id="KW-0804">Transcription</keyword>
<feature type="compositionally biased region" description="Polar residues" evidence="15">
    <location>
        <begin position="377"/>
        <end position="396"/>
    </location>
</feature>
<keyword evidence="12" id="KW-0539">Nucleus</keyword>
<comment type="subcellular location">
    <subcellularLocation>
        <location evidence="2">Cytoplasm</location>
    </subcellularLocation>
    <subcellularLocation>
        <location evidence="1">Nucleus</location>
    </subcellularLocation>
</comment>
<evidence type="ECO:0000256" key="10">
    <source>
        <dbReference type="ARBA" id="ARBA00023125"/>
    </source>
</evidence>